<dbReference type="InterPro" id="IPR037923">
    <property type="entry name" value="HTH-like"/>
</dbReference>
<dbReference type="InterPro" id="IPR009057">
    <property type="entry name" value="Homeodomain-like_sf"/>
</dbReference>
<dbReference type="GO" id="GO:0030288">
    <property type="term" value="C:outer membrane-bounded periplasmic space"/>
    <property type="evidence" value="ECO:0007669"/>
    <property type="project" value="TreeGrafter"/>
</dbReference>
<dbReference type="SUPFAM" id="SSF51215">
    <property type="entry name" value="Regulatory protein AraC"/>
    <property type="match status" value="1"/>
</dbReference>
<keyword evidence="11" id="KW-1185">Reference proteome</keyword>
<dbReference type="SMART" id="SM00342">
    <property type="entry name" value="HTH_ARAC"/>
    <property type="match status" value="1"/>
</dbReference>
<evidence type="ECO:0000256" key="7">
    <source>
        <dbReference type="ARBA" id="ARBA00023163"/>
    </source>
</evidence>
<dbReference type="Proteomes" id="UP000256977">
    <property type="component" value="Unassembled WGS sequence"/>
</dbReference>
<dbReference type="EMBL" id="QRDZ01000027">
    <property type="protein sequence ID" value="RED62971.1"/>
    <property type="molecule type" value="Genomic_DNA"/>
</dbReference>
<keyword evidence="5" id="KW-0805">Transcription regulation</keyword>
<evidence type="ECO:0000256" key="5">
    <source>
        <dbReference type="ARBA" id="ARBA00023015"/>
    </source>
</evidence>
<dbReference type="SUPFAM" id="SSF53807">
    <property type="entry name" value="Helical backbone' metal receptor"/>
    <property type="match status" value="1"/>
</dbReference>
<feature type="domain" description="Fe/B12 periplasmic-binding" evidence="9">
    <location>
        <begin position="269"/>
        <end position="527"/>
    </location>
</feature>
<dbReference type="InterPro" id="IPR002491">
    <property type="entry name" value="ABC_transptr_periplasmic_BD"/>
</dbReference>
<dbReference type="SUPFAM" id="SSF46689">
    <property type="entry name" value="Homeodomain-like"/>
    <property type="match status" value="2"/>
</dbReference>
<dbReference type="AlphaFoldDB" id="A0A3D9IMN4"/>
<comment type="subcellular location">
    <subcellularLocation>
        <location evidence="1">Cell envelope</location>
    </subcellularLocation>
</comment>
<comment type="similarity">
    <text evidence="2">Belongs to the bacterial solute-binding protein 8 family.</text>
</comment>
<evidence type="ECO:0000256" key="3">
    <source>
        <dbReference type="ARBA" id="ARBA00022448"/>
    </source>
</evidence>
<dbReference type="InterPro" id="IPR051313">
    <property type="entry name" value="Bact_iron-sidero_bind"/>
</dbReference>
<dbReference type="Pfam" id="PF12833">
    <property type="entry name" value="HTH_18"/>
    <property type="match status" value="1"/>
</dbReference>
<dbReference type="OrthoDB" id="2660924at2"/>
<organism evidence="10 11">
    <name type="scientific">Cohnella phaseoli</name>
    <dbReference type="NCBI Taxonomy" id="456490"/>
    <lineage>
        <taxon>Bacteria</taxon>
        <taxon>Bacillati</taxon>
        <taxon>Bacillota</taxon>
        <taxon>Bacilli</taxon>
        <taxon>Bacillales</taxon>
        <taxon>Paenibacillaceae</taxon>
        <taxon>Cohnella</taxon>
    </lineage>
</organism>
<dbReference type="PROSITE" id="PS01124">
    <property type="entry name" value="HTH_ARAC_FAMILY_2"/>
    <property type="match status" value="1"/>
</dbReference>
<dbReference type="PROSITE" id="PS50983">
    <property type="entry name" value="FE_B12_PBP"/>
    <property type="match status" value="1"/>
</dbReference>
<dbReference type="InterPro" id="IPR018060">
    <property type="entry name" value="HTH_AraC"/>
</dbReference>
<dbReference type="Gene3D" id="1.10.10.60">
    <property type="entry name" value="Homeodomain-like"/>
    <property type="match status" value="2"/>
</dbReference>
<feature type="domain" description="HTH araC/xylS-type" evidence="8">
    <location>
        <begin position="167"/>
        <end position="265"/>
    </location>
</feature>
<dbReference type="RefSeq" id="WP_116063883.1">
    <property type="nucleotide sequence ID" value="NZ_QRDZ01000027.1"/>
</dbReference>
<reference evidence="10 11" key="1">
    <citation type="submission" date="2018-07" db="EMBL/GenBank/DDBJ databases">
        <title>Genomic Encyclopedia of Type Strains, Phase III (KMG-III): the genomes of soil and plant-associated and newly described type strains.</title>
        <authorList>
            <person name="Whitman W."/>
        </authorList>
    </citation>
    <scope>NUCLEOTIDE SEQUENCE [LARGE SCALE GENOMIC DNA]</scope>
    <source>
        <strain evidence="10 11">CECT 7287</strain>
    </source>
</reference>
<gene>
    <name evidence="10" type="ORF">DFP98_12773</name>
</gene>
<keyword evidence="4" id="KW-0732">Signal</keyword>
<dbReference type="PANTHER" id="PTHR30532:SF26">
    <property type="entry name" value="IRON(3+)-HYDROXAMATE-BINDING PROTEIN FHUD"/>
    <property type="match status" value="1"/>
</dbReference>
<evidence type="ECO:0000313" key="11">
    <source>
        <dbReference type="Proteomes" id="UP000256977"/>
    </source>
</evidence>
<dbReference type="Pfam" id="PF01497">
    <property type="entry name" value="Peripla_BP_2"/>
    <property type="match status" value="1"/>
</dbReference>
<dbReference type="GO" id="GO:0043565">
    <property type="term" value="F:sequence-specific DNA binding"/>
    <property type="evidence" value="ECO:0007669"/>
    <property type="project" value="InterPro"/>
</dbReference>
<evidence type="ECO:0000256" key="4">
    <source>
        <dbReference type="ARBA" id="ARBA00022729"/>
    </source>
</evidence>
<evidence type="ECO:0000256" key="2">
    <source>
        <dbReference type="ARBA" id="ARBA00008814"/>
    </source>
</evidence>
<evidence type="ECO:0000256" key="6">
    <source>
        <dbReference type="ARBA" id="ARBA00023125"/>
    </source>
</evidence>
<evidence type="ECO:0000256" key="1">
    <source>
        <dbReference type="ARBA" id="ARBA00004196"/>
    </source>
</evidence>
<accession>A0A3D9IMN4</accession>
<name>A0A3D9IMN4_9BACL</name>
<dbReference type="PROSITE" id="PS00041">
    <property type="entry name" value="HTH_ARAC_FAMILY_1"/>
    <property type="match status" value="1"/>
</dbReference>
<evidence type="ECO:0000259" key="8">
    <source>
        <dbReference type="PROSITE" id="PS01124"/>
    </source>
</evidence>
<dbReference type="PANTHER" id="PTHR30532">
    <property type="entry name" value="IRON III DICITRATE-BINDING PERIPLASMIC PROTEIN"/>
    <property type="match status" value="1"/>
</dbReference>
<keyword evidence="7" id="KW-0804">Transcription</keyword>
<dbReference type="InterPro" id="IPR018062">
    <property type="entry name" value="HTH_AraC-typ_CS"/>
</dbReference>
<keyword evidence="6" id="KW-0238">DNA-binding</keyword>
<comment type="caution">
    <text evidence="10">The sequence shown here is derived from an EMBL/GenBank/DDBJ whole genome shotgun (WGS) entry which is preliminary data.</text>
</comment>
<proteinExistence type="inferred from homology"/>
<dbReference type="GO" id="GO:1901678">
    <property type="term" value="P:iron coordination entity transport"/>
    <property type="evidence" value="ECO:0007669"/>
    <property type="project" value="UniProtKB-ARBA"/>
</dbReference>
<dbReference type="Gene3D" id="3.40.50.1980">
    <property type="entry name" value="Nitrogenase molybdenum iron protein domain"/>
    <property type="match status" value="2"/>
</dbReference>
<dbReference type="Gene3D" id="2.60.120.10">
    <property type="entry name" value="Jelly Rolls"/>
    <property type="match status" value="1"/>
</dbReference>
<dbReference type="GO" id="GO:0003700">
    <property type="term" value="F:DNA-binding transcription factor activity"/>
    <property type="evidence" value="ECO:0007669"/>
    <property type="project" value="InterPro"/>
</dbReference>
<evidence type="ECO:0000259" key="9">
    <source>
        <dbReference type="PROSITE" id="PS50983"/>
    </source>
</evidence>
<protein>
    <submittedName>
        <fullName evidence="10">Iron complex transport system substrate-binding protein</fullName>
    </submittedName>
</protein>
<dbReference type="InterPro" id="IPR014710">
    <property type="entry name" value="RmlC-like_jellyroll"/>
</dbReference>
<sequence>MSAPNGFSPRLSAVYLWEDIRIESFSPSSGIHDRKYEKHALIVAREGAGQLSAGGREYALEFGKCFIFPPGTSLQFDNFSDYPLSAYVLEFYPLTLAGEGQSTIQQGEWGIIPFTRMIEQVRVLYESRHAEEGAEPYRQHLLFQEIIYLVLQSEARKPNDDSSQAVRQTIEFIKASYALELTLAQLAEMADMSERHYSRLFLKLTGMSPIEYLIKRRLNRAKQLLLTSGDSIQEIAAITGFRDPFHFSRSFKRHMNVSPRVYARLRRQEIRIVCMQYLGDLLALGVTPVGAPELLLKGGYLRAKTSDIAAVGSSVVHPNLARIAELRPDVVLTFDGHHYEDYAQIAPTLSIPWFTPFFERFRFIANWIGKGKEAERWIEEYQAQVAETRRSAMSGLEANATFSFFWMRGLPESFQVYYDMPVLYRDLRLPAPEAVARVQRQEGHEFKEDIPIEEIARYAGDYLFIVVSEDAESLLGWERLKKQPLWRELEAVRRDRVYRLTEDWIMTDPLSLSGQLKDFARMLTERR</sequence>
<evidence type="ECO:0000313" key="10">
    <source>
        <dbReference type="EMBL" id="RED62971.1"/>
    </source>
</evidence>
<keyword evidence="3" id="KW-0813">Transport</keyword>